<feature type="region of interest" description="Disordered" evidence="8">
    <location>
        <begin position="474"/>
        <end position="493"/>
    </location>
</feature>
<dbReference type="GeneID" id="20250139"/>
<dbReference type="OMA" id="WSINNQF"/>
<evidence type="ECO:0000313" key="11">
    <source>
        <dbReference type="Proteomes" id="UP000030746"/>
    </source>
</evidence>
<dbReference type="PROSITE" id="PS50217">
    <property type="entry name" value="BZIP"/>
    <property type="match status" value="1"/>
</dbReference>
<dbReference type="InterPro" id="IPR004827">
    <property type="entry name" value="bZIP"/>
</dbReference>
<dbReference type="GO" id="GO:0000981">
    <property type="term" value="F:DNA-binding transcription factor activity, RNA polymerase II-specific"/>
    <property type="evidence" value="ECO:0007669"/>
    <property type="project" value="TreeGrafter"/>
</dbReference>
<dbReference type="GO" id="GO:0016020">
    <property type="term" value="C:membrane"/>
    <property type="evidence" value="ECO:0007669"/>
    <property type="project" value="UniProtKB-SubCell"/>
</dbReference>
<feature type="compositionally biased region" description="Basic residues" evidence="8">
    <location>
        <begin position="479"/>
        <end position="492"/>
    </location>
</feature>
<accession>V3ZI82</accession>
<keyword evidence="5" id="KW-0804">Transcription</keyword>
<dbReference type="PANTHER" id="PTHR46164">
    <property type="entry name" value="ATF6, ISOFORM C"/>
    <property type="match status" value="1"/>
</dbReference>
<evidence type="ECO:0000256" key="2">
    <source>
        <dbReference type="ARBA" id="ARBA00009050"/>
    </source>
</evidence>
<dbReference type="PANTHER" id="PTHR46164:SF3">
    <property type="entry name" value="ATF6, ISOFORM C"/>
    <property type="match status" value="1"/>
</dbReference>
<evidence type="ECO:0000256" key="3">
    <source>
        <dbReference type="ARBA" id="ARBA00023015"/>
    </source>
</evidence>
<dbReference type="EMBL" id="KB203567">
    <property type="protein sequence ID" value="ESO83907.1"/>
    <property type="molecule type" value="Genomic_DNA"/>
</dbReference>
<keyword evidence="11" id="KW-1185">Reference proteome</keyword>
<evidence type="ECO:0000256" key="6">
    <source>
        <dbReference type="ARBA" id="ARBA00023242"/>
    </source>
</evidence>
<evidence type="ECO:0000313" key="10">
    <source>
        <dbReference type="EMBL" id="ESO83907.1"/>
    </source>
</evidence>
<proteinExistence type="inferred from homology"/>
<feature type="compositionally biased region" description="Polar residues" evidence="8">
    <location>
        <begin position="218"/>
        <end position="234"/>
    </location>
</feature>
<keyword evidence="3" id="KW-0805">Transcription regulation</keyword>
<gene>
    <name evidence="10" type="ORF">LOTGIDRAFT_236404</name>
</gene>
<dbReference type="SMART" id="SM00338">
    <property type="entry name" value="BRLZ"/>
    <property type="match status" value="1"/>
</dbReference>
<evidence type="ECO:0000256" key="7">
    <source>
        <dbReference type="SAM" id="Coils"/>
    </source>
</evidence>
<keyword evidence="4" id="KW-0238">DNA-binding</keyword>
<dbReference type="GO" id="GO:0005634">
    <property type="term" value="C:nucleus"/>
    <property type="evidence" value="ECO:0007669"/>
    <property type="project" value="TreeGrafter"/>
</dbReference>
<organism evidence="10 11">
    <name type="scientific">Lottia gigantea</name>
    <name type="common">Giant owl limpet</name>
    <dbReference type="NCBI Taxonomy" id="225164"/>
    <lineage>
        <taxon>Eukaryota</taxon>
        <taxon>Metazoa</taxon>
        <taxon>Spiralia</taxon>
        <taxon>Lophotrochozoa</taxon>
        <taxon>Mollusca</taxon>
        <taxon>Gastropoda</taxon>
        <taxon>Patellogastropoda</taxon>
        <taxon>Lottioidea</taxon>
        <taxon>Lottiidae</taxon>
        <taxon>Lottia</taxon>
    </lineage>
</organism>
<dbReference type="Pfam" id="PF00170">
    <property type="entry name" value="bZIP_1"/>
    <property type="match status" value="1"/>
</dbReference>
<dbReference type="Proteomes" id="UP000030746">
    <property type="component" value="Unassembled WGS sequence"/>
</dbReference>
<sequence>MTLEYVSEVDRKFFDNNLLTKEDWGEPMTDGFGDISEFLDLNEELKSFTDDLPDDLMTFNSPPLVDTILDDYWQEFNPKSSNEDLYNIQVKDEPLSPLSSNCSETGSEGYGSASDNSSCVQPVITSPDIKIEDNVSITPFIVPSNTLPISSTSSPSVISTSSTSRVFTIIPKQEDSKQSIILNNVNGNSVGMLTPVNGTIKLNNIMQSKIKIQPKPCESTTSTAKRSPPVSNTKKPLVLTPQEFTKLTSTGALCFQPPQSNSPVAMETGENTIPSFHTSMIDVTDVKNVKRQQRMIKNRESASLSRKRKKEYLSTLEDKINSCTSENQKLRQENDNLRKKVCVLQTENERLRLQSSYVNIKKTTTCLLAIMIMLGFNIAPWSLLDGSKSVSNDVIPIHKGRQLMAVSDTDMKYESSKPWSEPADFLMRELHRLTEEMTESSSNVTQQMCPTYFNKTESMLLAEQLAGWMIRHEEEKQKTQQKKRTGKKKVKSLRASLRGDVDAYKMEKRLEERAYQVQIFNGADENKDFLHAIHRRNDTFYVLSFDQDYFLVPATAHNKTMRPRMSLVMPAMTLNETMKPPAGSIGMMQIDCEVVSTQLIHVHNSVIPPHLKKNTTFNNQHRYKHSSRP</sequence>
<feature type="domain" description="BZIP" evidence="9">
    <location>
        <begin position="288"/>
        <end position="351"/>
    </location>
</feature>
<dbReference type="InterPro" id="IPR051882">
    <property type="entry name" value="ATF_bZIP_TF"/>
</dbReference>
<dbReference type="KEGG" id="lgi:LOTGIDRAFT_236404"/>
<keyword evidence="6" id="KW-0539">Nucleus</keyword>
<evidence type="ECO:0000256" key="8">
    <source>
        <dbReference type="SAM" id="MobiDB-lite"/>
    </source>
</evidence>
<comment type="subcellular location">
    <subcellularLocation>
        <location evidence="1">Membrane</location>
        <topology evidence="1">Single-pass membrane protein</topology>
    </subcellularLocation>
</comment>
<dbReference type="GO" id="GO:0000978">
    <property type="term" value="F:RNA polymerase II cis-regulatory region sequence-specific DNA binding"/>
    <property type="evidence" value="ECO:0007669"/>
    <property type="project" value="TreeGrafter"/>
</dbReference>
<dbReference type="STRING" id="225164.V3ZI82"/>
<feature type="compositionally biased region" description="Polar residues" evidence="8">
    <location>
        <begin position="97"/>
        <end position="106"/>
    </location>
</feature>
<evidence type="ECO:0000256" key="1">
    <source>
        <dbReference type="ARBA" id="ARBA00004167"/>
    </source>
</evidence>
<dbReference type="SUPFAM" id="SSF57959">
    <property type="entry name" value="Leucine zipper domain"/>
    <property type="match status" value="1"/>
</dbReference>
<feature type="region of interest" description="Disordered" evidence="8">
    <location>
        <begin position="97"/>
        <end position="119"/>
    </location>
</feature>
<dbReference type="HOGENOM" id="CLU_026136_0_0_1"/>
<dbReference type="GO" id="GO:0030968">
    <property type="term" value="P:endoplasmic reticulum unfolded protein response"/>
    <property type="evidence" value="ECO:0007669"/>
    <property type="project" value="TreeGrafter"/>
</dbReference>
<keyword evidence="7" id="KW-0175">Coiled coil</keyword>
<evidence type="ECO:0000256" key="4">
    <source>
        <dbReference type="ARBA" id="ARBA00023125"/>
    </source>
</evidence>
<feature type="region of interest" description="Disordered" evidence="8">
    <location>
        <begin position="214"/>
        <end position="236"/>
    </location>
</feature>
<reference evidence="10 11" key="1">
    <citation type="journal article" date="2013" name="Nature">
        <title>Insights into bilaterian evolution from three spiralian genomes.</title>
        <authorList>
            <person name="Simakov O."/>
            <person name="Marletaz F."/>
            <person name="Cho S.J."/>
            <person name="Edsinger-Gonzales E."/>
            <person name="Havlak P."/>
            <person name="Hellsten U."/>
            <person name="Kuo D.H."/>
            <person name="Larsson T."/>
            <person name="Lv J."/>
            <person name="Arendt D."/>
            <person name="Savage R."/>
            <person name="Osoegawa K."/>
            <person name="de Jong P."/>
            <person name="Grimwood J."/>
            <person name="Chapman J.A."/>
            <person name="Shapiro H."/>
            <person name="Aerts A."/>
            <person name="Otillar R.P."/>
            <person name="Terry A.Y."/>
            <person name="Boore J.L."/>
            <person name="Grigoriev I.V."/>
            <person name="Lindberg D.R."/>
            <person name="Seaver E.C."/>
            <person name="Weisblat D.A."/>
            <person name="Putnam N.H."/>
            <person name="Rokhsar D.S."/>
        </authorList>
    </citation>
    <scope>NUCLEOTIDE SEQUENCE [LARGE SCALE GENOMIC DNA]</scope>
</reference>
<dbReference type="InterPro" id="IPR046347">
    <property type="entry name" value="bZIP_sf"/>
</dbReference>
<feature type="coiled-coil region" evidence="7">
    <location>
        <begin position="313"/>
        <end position="340"/>
    </location>
</feature>
<dbReference type="Gene3D" id="1.20.5.170">
    <property type="match status" value="1"/>
</dbReference>
<dbReference type="RefSeq" id="XP_009065480.1">
    <property type="nucleotide sequence ID" value="XM_009067232.1"/>
</dbReference>
<dbReference type="CTD" id="20250139"/>
<dbReference type="CDD" id="cd14700">
    <property type="entry name" value="bZIP_ATF6"/>
    <property type="match status" value="1"/>
</dbReference>
<dbReference type="AlphaFoldDB" id="V3ZI82"/>
<dbReference type="OrthoDB" id="644067at2759"/>
<evidence type="ECO:0000259" key="9">
    <source>
        <dbReference type="PROSITE" id="PS50217"/>
    </source>
</evidence>
<name>V3ZI82_LOTGI</name>
<evidence type="ECO:0000256" key="5">
    <source>
        <dbReference type="ARBA" id="ARBA00023163"/>
    </source>
</evidence>
<protein>
    <recommendedName>
        <fullName evidence="9">BZIP domain-containing protein</fullName>
    </recommendedName>
</protein>
<comment type="similarity">
    <text evidence="2">Belongs to the bZIP family. ATF subfamily.</text>
</comment>